<dbReference type="InterPro" id="IPR006076">
    <property type="entry name" value="FAD-dep_OxRdtase"/>
</dbReference>
<protein>
    <submittedName>
        <fullName evidence="2">FAD-binding oxidoreductase</fullName>
    </submittedName>
</protein>
<proteinExistence type="predicted"/>
<evidence type="ECO:0000313" key="3">
    <source>
        <dbReference type="Proteomes" id="UP000483261"/>
    </source>
</evidence>
<dbReference type="AlphaFoldDB" id="A0A6M1R8S1"/>
<organism evidence="2 3">
    <name type="scientific">Nocardioides turkmenicus</name>
    <dbReference type="NCBI Taxonomy" id="2711220"/>
    <lineage>
        <taxon>Bacteria</taxon>
        <taxon>Bacillati</taxon>
        <taxon>Actinomycetota</taxon>
        <taxon>Actinomycetes</taxon>
        <taxon>Propionibacteriales</taxon>
        <taxon>Nocardioidaceae</taxon>
        <taxon>Nocardioides</taxon>
    </lineage>
</organism>
<dbReference type="PANTHER" id="PTHR13847">
    <property type="entry name" value="SARCOSINE DEHYDROGENASE-RELATED"/>
    <property type="match status" value="1"/>
</dbReference>
<dbReference type="Proteomes" id="UP000483261">
    <property type="component" value="Unassembled WGS sequence"/>
</dbReference>
<reference evidence="2 3" key="1">
    <citation type="submission" date="2020-02" db="EMBL/GenBank/DDBJ databases">
        <title>Whole-genome analyses of novel actinobacteria.</title>
        <authorList>
            <person name="Sahin N."/>
        </authorList>
    </citation>
    <scope>NUCLEOTIDE SEQUENCE [LARGE SCALE GENOMIC DNA]</scope>
    <source>
        <strain evidence="2 3">KC13</strain>
    </source>
</reference>
<evidence type="ECO:0000313" key="2">
    <source>
        <dbReference type="EMBL" id="NGN95992.1"/>
    </source>
</evidence>
<accession>A0A6M1R8S1</accession>
<dbReference type="Gene3D" id="3.50.50.60">
    <property type="entry name" value="FAD/NAD(P)-binding domain"/>
    <property type="match status" value="2"/>
</dbReference>
<dbReference type="Pfam" id="PF01266">
    <property type="entry name" value="DAO"/>
    <property type="match status" value="2"/>
</dbReference>
<evidence type="ECO:0000259" key="1">
    <source>
        <dbReference type="Pfam" id="PF01266"/>
    </source>
</evidence>
<feature type="domain" description="FAD dependent oxidoreductase" evidence="1">
    <location>
        <begin position="21"/>
        <end position="111"/>
    </location>
</feature>
<dbReference type="Gene3D" id="3.30.9.10">
    <property type="entry name" value="D-Amino Acid Oxidase, subunit A, domain 2"/>
    <property type="match status" value="1"/>
</dbReference>
<sequence>MTDLPADLPADLTAELPTEADVAICGAGPIGAATAYFLARKSPGLRIVVLSDDPADDPGHVSTYRYSGGSIRWTWADPVKREMTTETAEFVQSLLADGVDLAAIENTYHLLHTGEHIPALNISASRLVSHLLERAAEAGAQIVPRAVVEGVRPDGSGHLVDTTRGTIRAERVLVALGAANALLFPETDAELEKRQLFVLDLPVPPERERMPHTIVPVGDGFGYAFVKSVEGRLRVLVGQEDIVEDDDLSGPVDHWDTLLERGLATALPWLREAQVDQILWGVDIAQKKLVLDEPAPGLLLAGCGSSVRSSAWLGRTLAERLAA</sequence>
<keyword evidence="3" id="KW-1185">Reference proteome</keyword>
<gene>
    <name evidence="2" type="ORF">G5C66_25040</name>
</gene>
<dbReference type="SUPFAM" id="SSF51905">
    <property type="entry name" value="FAD/NAD(P)-binding domain"/>
    <property type="match status" value="1"/>
</dbReference>
<dbReference type="EMBL" id="JAALAA010000036">
    <property type="protein sequence ID" value="NGN95992.1"/>
    <property type="molecule type" value="Genomic_DNA"/>
</dbReference>
<name>A0A6M1R8S1_9ACTN</name>
<comment type="caution">
    <text evidence="2">The sequence shown here is derived from an EMBL/GenBank/DDBJ whole genome shotgun (WGS) entry which is preliminary data.</text>
</comment>
<dbReference type="GO" id="GO:0005737">
    <property type="term" value="C:cytoplasm"/>
    <property type="evidence" value="ECO:0007669"/>
    <property type="project" value="TreeGrafter"/>
</dbReference>
<feature type="domain" description="FAD dependent oxidoreductase" evidence="1">
    <location>
        <begin position="122"/>
        <end position="320"/>
    </location>
</feature>
<dbReference type="InterPro" id="IPR036188">
    <property type="entry name" value="FAD/NAD-bd_sf"/>
</dbReference>
<dbReference type="RefSeq" id="WP_165114400.1">
    <property type="nucleotide sequence ID" value="NZ_JAALAA010000036.1"/>
</dbReference>